<keyword evidence="1" id="KW-1133">Transmembrane helix</keyword>
<reference evidence="2" key="1">
    <citation type="submission" date="2023-03" db="EMBL/GenBank/DDBJ databases">
        <title>Massive genome expansion in bonnet fungi (Mycena s.s.) driven by repeated elements and novel gene families across ecological guilds.</title>
        <authorList>
            <consortium name="Lawrence Berkeley National Laboratory"/>
            <person name="Harder C.B."/>
            <person name="Miyauchi S."/>
            <person name="Viragh M."/>
            <person name="Kuo A."/>
            <person name="Thoen E."/>
            <person name="Andreopoulos B."/>
            <person name="Lu D."/>
            <person name="Skrede I."/>
            <person name="Drula E."/>
            <person name="Henrissat B."/>
            <person name="Morin E."/>
            <person name="Kohler A."/>
            <person name="Barry K."/>
            <person name="LaButti K."/>
            <person name="Morin E."/>
            <person name="Salamov A."/>
            <person name="Lipzen A."/>
            <person name="Mereny Z."/>
            <person name="Hegedus B."/>
            <person name="Baldrian P."/>
            <person name="Stursova M."/>
            <person name="Weitz H."/>
            <person name="Taylor A."/>
            <person name="Grigoriev I.V."/>
            <person name="Nagy L.G."/>
            <person name="Martin F."/>
            <person name="Kauserud H."/>
        </authorList>
    </citation>
    <scope>NUCLEOTIDE SEQUENCE</scope>
    <source>
        <strain evidence="2">CBHHK200</strain>
    </source>
</reference>
<dbReference type="AlphaFoldDB" id="A0AAD6STC7"/>
<proteinExistence type="predicted"/>
<evidence type="ECO:0000313" key="2">
    <source>
        <dbReference type="EMBL" id="KAJ7032230.1"/>
    </source>
</evidence>
<feature type="non-terminal residue" evidence="2">
    <location>
        <position position="1"/>
    </location>
</feature>
<dbReference type="Proteomes" id="UP001218188">
    <property type="component" value="Unassembled WGS sequence"/>
</dbReference>
<name>A0AAD6STC7_9AGAR</name>
<evidence type="ECO:0000313" key="3">
    <source>
        <dbReference type="Proteomes" id="UP001218188"/>
    </source>
</evidence>
<dbReference type="EMBL" id="JARJCM010000075">
    <property type="protein sequence ID" value="KAJ7032230.1"/>
    <property type="molecule type" value="Genomic_DNA"/>
</dbReference>
<feature type="transmembrane region" description="Helical" evidence="1">
    <location>
        <begin position="260"/>
        <end position="279"/>
    </location>
</feature>
<feature type="transmembrane region" description="Helical" evidence="1">
    <location>
        <begin position="142"/>
        <end position="163"/>
    </location>
</feature>
<keyword evidence="1" id="KW-0812">Transmembrane</keyword>
<evidence type="ECO:0000256" key="1">
    <source>
        <dbReference type="SAM" id="Phobius"/>
    </source>
</evidence>
<comment type="caution">
    <text evidence="2">The sequence shown here is derived from an EMBL/GenBank/DDBJ whole genome shotgun (WGS) entry which is preliminary data.</text>
</comment>
<gene>
    <name evidence="2" type="ORF">C8F04DRAFT_1235540</name>
</gene>
<sequence>MGRHLLQSFLRLQIMIDFPYFSQPPPTRALDMRVTLHTGIEPPGTVGSQDCLLILTSLESRPCPPLPIDGPILLPVSSSSTALSRSTAYPEVPTHPAFSTAIAEKTLVDNSEIDTSTMDTSDDSADPKSTVRFKFMPWDASYWLAVILGILLSVLVIVSSPFARHLSPSISRRGCLDVHASEFCPAWRDSATEFCPRLDLGDSSPRSYPYLCPTAARRGDVDVMARGLPWTSSALDANHFGMKMCLLSTRRGLVASLERGIISLVAGSLVSSSLIIISQYPSSGIKFKNLLMGGAFATILFKQRLMTGKIKDKVGVIAKFPLGTVFACIQILILWFM</sequence>
<feature type="transmembrane region" description="Helical" evidence="1">
    <location>
        <begin position="314"/>
        <end position="336"/>
    </location>
</feature>
<organism evidence="2 3">
    <name type="scientific">Mycena alexandri</name>
    <dbReference type="NCBI Taxonomy" id="1745969"/>
    <lineage>
        <taxon>Eukaryota</taxon>
        <taxon>Fungi</taxon>
        <taxon>Dikarya</taxon>
        <taxon>Basidiomycota</taxon>
        <taxon>Agaricomycotina</taxon>
        <taxon>Agaricomycetes</taxon>
        <taxon>Agaricomycetidae</taxon>
        <taxon>Agaricales</taxon>
        <taxon>Marasmiineae</taxon>
        <taxon>Mycenaceae</taxon>
        <taxon>Mycena</taxon>
    </lineage>
</organism>
<keyword evidence="3" id="KW-1185">Reference proteome</keyword>
<accession>A0AAD6STC7</accession>
<protein>
    <submittedName>
        <fullName evidence="2">Uncharacterized protein</fullName>
    </submittedName>
</protein>
<keyword evidence="1" id="KW-0472">Membrane</keyword>